<feature type="binding site" evidence="8">
    <location>
        <begin position="114"/>
        <end position="117"/>
    </location>
    <ligand>
        <name>ATP</name>
        <dbReference type="ChEBI" id="CHEBI:30616"/>
    </ligand>
</feature>
<evidence type="ECO:0000313" key="12">
    <source>
        <dbReference type="Proteomes" id="UP000281170"/>
    </source>
</evidence>
<dbReference type="InterPro" id="IPR004472">
    <property type="entry name" value="DTB_synth_BioD"/>
</dbReference>
<dbReference type="EMBL" id="LR134420">
    <property type="protein sequence ID" value="VEH85137.1"/>
    <property type="molecule type" value="Genomic_DNA"/>
</dbReference>
<feature type="binding site" evidence="8">
    <location>
        <begin position="174"/>
        <end position="175"/>
    </location>
    <ligand>
        <name>ATP</name>
        <dbReference type="ChEBI" id="CHEBI:30616"/>
    </ligand>
</feature>
<dbReference type="FunFam" id="3.40.50.300:FF:000292">
    <property type="entry name" value="ATP-dependent dethiobiotin synthetase BioD"/>
    <property type="match status" value="1"/>
</dbReference>
<dbReference type="Gene3D" id="3.40.50.300">
    <property type="entry name" value="P-loop containing nucleotide triphosphate hydrolases"/>
    <property type="match status" value="1"/>
</dbReference>
<comment type="subunit">
    <text evidence="8">Homodimer.</text>
</comment>
<dbReference type="GO" id="GO:0005524">
    <property type="term" value="F:ATP binding"/>
    <property type="evidence" value="ECO:0007669"/>
    <property type="project" value="UniProtKB-UniRule"/>
</dbReference>
<dbReference type="RefSeq" id="WP_058461407.1">
    <property type="nucleotide sequence ID" value="NZ_CAAAHS010000008.1"/>
</dbReference>
<dbReference type="UniPathway" id="UPA00078">
    <property type="reaction ID" value="UER00161"/>
</dbReference>
<evidence type="ECO:0000313" key="11">
    <source>
        <dbReference type="Proteomes" id="UP000054859"/>
    </source>
</evidence>
<proteinExistence type="inferred from homology"/>
<evidence type="ECO:0000256" key="5">
    <source>
        <dbReference type="ARBA" id="ARBA00022756"/>
    </source>
</evidence>
<dbReference type="PANTHER" id="PTHR43210:SF5">
    <property type="entry name" value="DETHIOBIOTIN SYNTHETASE"/>
    <property type="match status" value="1"/>
</dbReference>
<keyword evidence="11" id="KW-1185">Reference proteome</keyword>
<keyword evidence="1 8" id="KW-0963">Cytoplasm</keyword>
<reference evidence="9 11" key="1">
    <citation type="submission" date="2015-11" db="EMBL/GenBank/DDBJ databases">
        <title>Identification of large and diverse effector repertoires of 38 Legionella species.</title>
        <authorList>
            <person name="Burstein D."/>
            <person name="Amaro F."/>
            <person name="Zusman T."/>
            <person name="Lifshitz Z."/>
            <person name="Cohen O."/>
            <person name="Gilbert J.A."/>
            <person name="Pupko T."/>
            <person name="Shuman H.A."/>
            <person name="Segal G."/>
        </authorList>
    </citation>
    <scope>NUCLEOTIDE SEQUENCE [LARGE SCALE GENOMIC DNA]</scope>
    <source>
        <strain evidence="9 11">1762-AUS-E</strain>
    </source>
</reference>
<dbReference type="GO" id="GO:0004141">
    <property type="term" value="F:dethiobiotin synthase activity"/>
    <property type="evidence" value="ECO:0007669"/>
    <property type="project" value="UniProtKB-UniRule"/>
</dbReference>
<evidence type="ECO:0000256" key="8">
    <source>
        <dbReference type="HAMAP-Rule" id="MF_00336"/>
    </source>
</evidence>
<dbReference type="EC" id="6.3.3.3" evidence="8"/>
<dbReference type="NCBIfam" id="TIGR00347">
    <property type="entry name" value="bioD"/>
    <property type="match status" value="1"/>
</dbReference>
<comment type="caution">
    <text evidence="8">Lacks conserved residue(s) required for the propagation of feature annotation.</text>
</comment>
<sequence>MNTYFITGTDTDCGKTYITCQLLAYFKSQNNRVVGIKPVASGCKDSARGLFSEDELLLNELNPSFAHVSSPWRFKEPIAPHIAAHYASVNLNIADIADYCFAPHYKNQDIVLIEGAGGLMVPLNEKETWLDFLKYTGIPVILVVGIRLGCINHALLTEAVMKSNQISCAGWIANCLDPNMMALGENISILKERMGMPLITTVPFQGKITHLMHNSNL</sequence>
<feature type="binding site" evidence="8">
    <location>
        <position position="54"/>
    </location>
    <ligand>
        <name>ATP</name>
        <dbReference type="ChEBI" id="CHEBI:30616"/>
    </ligand>
</feature>
<organism evidence="9 11">
    <name type="scientific">Legionella adelaidensis</name>
    <dbReference type="NCBI Taxonomy" id="45056"/>
    <lineage>
        <taxon>Bacteria</taxon>
        <taxon>Pseudomonadati</taxon>
        <taxon>Pseudomonadota</taxon>
        <taxon>Gammaproteobacteria</taxon>
        <taxon>Legionellales</taxon>
        <taxon>Legionellaceae</taxon>
        <taxon>Legionella</taxon>
    </lineage>
</organism>
<dbReference type="GO" id="GO:0000287">
    <property type="term" value="F:magnesium ion binding"/>
    <property type="evidence" value="ECO:0007669"/>
    <property type="project" value="UniProtKB-UniRule"/>
</dbReference>
<dbReference type="HAMAP" id="MF_00336">
    <property type="entry name" value="BioD"/>
    <property type="match status" value="1"/>
</dbReference>
<geneLocation type="plasmid" evidence="10 12">
    <name>11</name>
</geneLocation>
<feature type="binding site" evidence="8">
    <location>
        <position position="54"/>
    </location>
    <ligand>
        <name>Mg(2+)</name>
        <dbReference type="ChEBI" id="CHEBI:18420"/>
    </ligand>
</feature>
<keyword evidence="10" id="KW-0614">Plasmid</keyword>
<keyword evidence="2 8" id="KW-0436">Ligase</keyword>
<dbReference type="SUPFAM" id="SSF52540">
    <property type="entry name" value="P-loop containing nucleoside triphosphate hydrolases"/>
    <property type="match status" value="1"/>
</dbReference>
<feature type="binding site" evidence="8">
    <location>
        <position position="16"/>
    </location>
    <ligand>
        <name>Mg(2+)</name>
        <dbReference type="ChEBI" id="CHEBI:18420"/>
    </ligand>
</feature>
<dbReference type="KEGG" id="ladl:NCTC12735_00760"/>
<evidence type="ECO:0000313" key="9">
    <source>
        <dbReference type="EMBL" id="KTC65667.1"/>
    </source>
</evidence>
<name>A0A0W0R3P3_9GAMM</name>
<evidence type="ECO:0000256" key="4">
    <source>
        <dbReference type="ARBA" id="ARBA00022741"/>
    </source>
</evidence>
<comment type="pathway">
    <text evidence="8">Cofactor biosynthesis; biotin biosynthesis; biotin from 7,8-diaminononanoate: step 1/2.</text>
</comment>
<evidence type="ECO:0000256" key="1">
    <source>
        <dbReference type="ARBA" id="ARBA00022490"/>
    </source>
</evidence>
<dbReference type="PATRIC" id="fig|45056.6.peg.332"/>
<keyword evidence="7 8" id="KW-0460">Magnesium</keyword>
<keyword evidence="4 8" id="KW-0547">Nucleotide-binding</keyword>
<evidence type="ECO:0000256" key="7">
    <source>
        <dbReference type="ARBA" id="ARBA00022842"/>
    </source>
</evidence>
<dbReference type="OrthoDB" id="9802097at2"/>
<dbReference type="AlphaFoldDB" id="A0A0W0R3P3"/>
<dbReference type="EMBL" id="LNKA01000001">
    <property type="protein sequence ID" value="KTC65667.1"/>
    <property type="molecule type" value="Genomic_DNA"/>
</dbReference>
<feature type="binding site" evidence="8">
    <location>
        <begin position="12"/>
        <end position="17"/>
    </location>
    <ligand>
        <name>ATP</name>
        <dbReference type="ChEBI" id="CHEBI:30616"/>
    </ligand>
</feature>
<evidence type="ECO:0000256" key="6">
    <source>
        <dbReference type="ARBA" id="ARBA00022840"/>
    </source>
</evidence>
<keyword evidence="6 8" id="KW-0067">ATP-binding</keyword>
<comment type="similarity">
    <text evidence="8">Belongs to the dethiobiotin synthetase family.</text>
</comment>
<dbReference type="GO" id="GO:0009102">
    <property type="term" value="P:biotin biosynthetic process"/>
    <property type="evidence" value="ECO:0007669"/>
    <property type="project" value="UniProtKB-UniRule"/>
</dbReference>
<dbReference type="PIRSF" id="PIRSF006755">
    <property type="entry name" value="DTB_synth"/>
    <property type="match status" value="1"/>
</dbReference>
<evidence type="ECO:0000256" key="3">
    <source>
        <dbReference type="ARBA" id="ARBA00022723"/>
    </source>
</evidence>
<feature type="binding site" evidence="8">
    <location>
        <position position="114"/>
    </location>
    <ligand>
        <name>Mg(2+)</name>
        <dbReference type="ChEBI" id="CHEBI:18420"/>
    </ligand>
</feature>
<keyword evidence="3 8" id="KW-0479">Metal-binding</keyword>
<dbReference type="STRING" id="45056.Lade_0325"/>
<dbReference type="Proteomes" id="UP000281170">
    <property type="component" value="Plasmid 11"/>
</dbReference>
<dbReference type="Proteomes" id="UP000054859">
    <property type="component" value="Unassembled WGS sequence"/>
</dbReference>
<dbReference type="GO" id="GO:0005829">
    <property type="term" value="C:cytosol"/>
    <property type="evidence" value="ECO:0007669"/>
    <property type="project" value="TreeGrafter"/>
</dbReference>
<comment type="function">
    <text evidence="8">Catalyzes a mechanistically unusual reaction, the ATP-dependent insertion of CO2 between the N7 and N8 nitrogen atoms of 7,8-diaminopelargonic acid (DAPA, also called 7,8-diammoniononanoate) to form a ureido ring.</text>
</comment>
<dbReference type="Pfam" id="PF13500">
    <property type="entry name" value="AAA_26"/>
    <property type="match status" value="1"/>
</dbReference>
<protein>
    <recommendedName>
        <fullName evidence="8">ATP-dependent dethiobiotin synthetase BioD</fullName>
        <ecNumber evidence="8">6.3.3.3</ecNumber>
    </recommendedName>
    <alternativeName>
        <fullName evidence="8">DTB synthetase</fullName>
        <shortName evidence="8">DTBS</shortName>
    </alternativeName>
    <alternativeName>
        <fullName evidence="8">Dethiobiotin synthase</fullName>
    </alternativeName>
</protein>
<accession>A0A0W0R3P3</accession>
<dbReference type="InterPro" id="IPR027417">
    <property type="entry name" value="P-loop_NTPase"/>
</dbReference>
<evidence type="ECO:0000313" key="10">
    <source>
        <dbReference type="EMBL" id="VEH85137.1"/>
    </source>
</evidence>
<evidence type="ECO:0000256" key="2">
    <source>
        <dbReference type="ARBA" id="ARBA00022598"/>
    </source>
</evidence>
<keyword evidence="5 8" id="KW-0093">Biotin biosynthesis</keyword>
<comment type="subcellular location">
    <subcellularLocation>
        <location evidence="8">Cytoplasm</location>
    </subcellularLocation>
</comment>
<reference evidence="10 12" key="2">
    <citation type="submission" date="2018-12" db="EMBL/GenBank/DDBJ databases">
        <authorList>
            <consortium name="Pathogen Informatics"/>
        </authorList>
    </citation>
    <scope>NUCLEOTIDE SEQUENCE [LARGE SCALE GENOMIC DNA]</scope>
    <source>
        <strain evidence="10 12">NCTC12735</strain>
        <plasmid evidence="12">11</plasmid>
    </source>
</reference>
<dbReference type="PANTHER" id="PTHR43210">
    <property type="entry name" value="DETHIOBIOTIN SYNTHETASE"/>
    <property type="match status" value="1"/>
</dbReference>
<feature type="active site" evidence="8">
    <location>
        <position position="37"/>
    </location>
</feature>
<dbReference type="GO" id="GO:0042803">
    <property type="term" value="F:protein homodimerization activity"/>
    <property type="evidence" value="ECO:0007669"/>
    <property type="project" value="UniProtKB-ARBA"/>
</dbReference>
<comment type="catalytic activity">
    <reaction evidence="8">
        <text>(7R,8S)-7,8-diammoniononanoate + CO2 + ATP = (4R,5S)-dethiobiotin + ADP + phosphate + 3 H(+)</text>
        <dbReference type="Rhea" id="RHEA:15805"/>
        <dbReference type="ChEBI" id="CHEBI:15378"/>
        <dbReference type="ChEBI" id="CHEBI:16526"/>
        <dbReference type="ChEBI" id="CHEBI:30616"/>
        <dbReference type="ChEBI" id="CHEBI:43474"/>
        <dbReference type="ChEBI" id="CHEBI:149469"/>
        <dbReference type="ChEBI" id="CHEBI:149473"/>
        <dbReference type="ChEBI" id="CHEBI:456216"/>
        <dbReference type="EC" id="6.3.3.3"/>
    </reaction>
</comment>
<gene>
    <name evidence="8 9" type="primary">bioD</name>
    <name evidence="9" type="ORF">Lade_0325</name>
    <name evidence="10" type="ORF">NCTC12735_00760</name>
</gene>
<feature type="binding site" evidence="8">
    <location>
        <position position="41"/>
    </location>
    <ligand>
        <name>substrate</name>
    </ligand>
</feature>
<dbReference type="CDD" id="cd03109">
    <property type="entry name" value="DTBS"/>
    <property type="match status" value="1"/>
</dbReference>
<comment type="cofactor">
    <cofactor evidence="8">
        <name>Mg(2+)</name>
        <dbReference type="ChEBI" id="CHEBI:18420"/>
    </cofactor>
</comment>